<dbReference type="AlphaFoldDB" id="B8CWP6"/>
<evidence type="ECO:0000313" key="4">
    <source>
        <dbReference type="EMBL" id="ACL69715.1"/>
    </source>
</evidence>
<gene>
    <name evidence="4" type="ordered locus">Hore_09590</name>
</gene>
<evidence type="ECO:0000256" key="1">
    <source>
        <dbReference type="ARBA" id="ARBA00000223"/>
    </source>
</evidence>
<dbReference type="STRING" id="373903.Hore_09590"/>
<dbReference type="GO" id="GO:0006004">
    <property type="term" value="P:fucose metabolic process"/>
    <property type="evidence" value="ECO:0007669"/>
    <property type="project" value="TreeGrafter"/>
</dbReference>
<dbReference type="GO" id="GO:0062193">
    <property type="term" value="F:D-ribose pyranase activity"/>
    <property type="evidence" value="ECO:0007669"/>
    <property type="project" value="UniProtKB-EC"/>
</dbReference>
<evidence type="ECO:0000313" key="5">
    <source>
        <dbReference type="Proteomes" id="UP000000719"/>
    </source>
</evidence>
<dbReference type="eggNOG" id="COG4154">
    <property type="taxonomic scope" value="Bacteria"/>
</dbReference>
<evidence type="ECO:0000256" key="3">
    <source>
        <dbReference type="ARBA" id="ARBA00036324"/>
    </source>
</evidence>
<dbReference type="KEGG" id="hor:Hore_09590"/>
<organism evidence="4 5">
    <name type="scientific">Halothermothrix orenii (strain H 168 / OCM 544 / DSM 9562)</name>
    <dbReference type="NCBI Taxonomy" id="373903"/>
    <lineage>
        <taxon>Bacteria</taxon>
        <taxon>Bacillati</taxon>
        <taxon>Bacillota</taxon>
        <taxon>Clostridia</taxon>
        <taxon>Halanaerobiales</taxon>
        <taxon>Halothermotrichaceae</taxon>
        <taxon>Halothermothrix</taxon>
    </lineage>
</organism>
<dbReference type="PANTHER" id="PTHR31690:SF4">
    <property type="entry name" value="FUCOSE MUTAROTASE"/>
    <property type="match status" value="1"/>
</dbReference>
<dbReference type="EMBL" id="CP001098">
    <property type="protein sequence ID" value="ACL69715.1"/>
    <property type="molecule type" value="Genomic_DNA"/>
</dbReference>
<dbReference type="Pfam" id="PF05025">
    <property type="entry name" value="RbsD_FucU"/>
    <property type="match status" value="1"/>
</dbReference>
<comment type="catalytic activity">
    <reaction evidence="3">
        <text>alpha-L-fucose = beta-L-fucose</text>
        <dbReference type="Rhea" id="RHEA:25580"/>
        <dbReference type="ChEBI" id="CHEBI:42548"/>
        <dbReference type="ChEBI" id="CHEBI:42589"/>
        <dbReference type="EC" id="5.1.3.29"/>
    </reaction>
</comment>
<dbReference type="InterPro" id="IPR050443">
    <property type="entry name" value="RbsD/FucU_mutarotase"/>
</dbReference>
<dbReference type="Gene3D" id="3.40.1650.10">
    <property type="entry name" value="RbsD-like domain"/>
    <property type="match status" value="1"/>
</dbReference>
<dbReference type="GO" id="GO:0042806">
    <property type="term" value="F:fucose binding"/>
    <property type="evidence" value="ECO:0007669"/>
    <property type="project" value="TreeGrafter"/>
</dbReference>
<reference evidence="4 5" key="1">
    <citation type="journal article" date="2009" name="PLoS ONE">
        <title>Genome analysis of the anaerobic thermohalophilic bacterium Halothermothrix orenii.</title>
        <authorList>
            <person name="Mavromatis K."/>
            <person name="Ivanova N."/>
            <person name="Anderson I."/>
            <person name="Lykidis A."/>
            <person name="Hooper S.D."/>
            <person name="Sun H."/>
            <person name="Kunin V."/>
            <person name="Lapidus A."/>
            <person name="Hugenholtz P."/>
            <person name="Patel B."/>
            <person name="Kyrpides N.C."/>
        </authorList>
    </citation>
    <scope>NUCLEOTIDE SEQUENCE [LARGE SCALE GENOMIC DNA]</scope>
    <source>
        <strain evidence="5">H 168 / OCM 544 / DSM 9562</strain>
    </source>
</reference>
<dbReference type="Proteomes" id="UP000000719">
    <property type="component" value="Chromosome"/>
</dbReference>
<evidence type="ECO:0000256" key="2">
    <source>
        <dbReference type="ARBA" id="ARBA00023235"/>
    </source>
</evidence>
<dbReference type="SUPFAM" id="SSF102546">
    <property type="entry name" value="RbsD-like"/>
    <property type="match status" value="1"/>
</dbReference>
<name>B8CWP6_HALOH</name>
<proteinExistence type="predicted"/>
<comment type="catalytic activity">
    <reaction evidence="1">
        <text>beta-D-ribopyranose = beta-D-ribofuranose</text>
        <dbReference type="Rhea" id="RHEA:25432"/>
        <dbReference type="ChEBI" id="CHEBI:27476"/>
        <dbReference type="ChEBI" id="CHEBI:47002"/>
        <dbReference type="EC" id="5.4.99.62"/>
    </reaction>
</comment>
<dbReference type="HOGENOM" id="CLU_120075_0_0_9"/>
<dbReference type="InterPro" id="IPR023750">
    <property type="entry name" value="RbsD-like_sf"/>
</dbReference>
<dbReference type="PANTHER" id="PTHR31690">
    <property type="entry name" value="FUCOSE MUTAROTASE"/>
    <property type="match status" value="1"/>
</dbReference>
<accession>B8CWP6</accession>
<dbReference type="InterPro" id="IPR007721">
    <property type="entry name" value="RbsD_FucU"/>
</dbReference>
<dbReference type="GO" id="GO:0036373">
    <property type="term" value="F:L-fucose mutarotase activity"/>
    <property type="evidence" value="ECO:0007669"/>
    <property type="project" value="UniProtKB-EC"/>
</dbReference>
<keyword evidence="5" id="KW-1185">Reference proteome</keyword>
<protein>
    <submittedName>
        <fullName evidence="4">RbsD or FucU transport</fullName>
    </submittedName>
</protein>
<dbReference type="RefSeq" id="WP_012635901.1">
    <property type="nucleotide sequence ID" value="NC_011899.1"/>
</dbReference>
<keyword evidence="2" id="KW-0413">Isomerase</keyword>
<dbReference type="OrthoDB" id="9805009at2"/>
<sequence length="139" mass="15114">MVKGGLIHPHILESVAAAGHGAQILITDGNYPASTKTKEDVNKVYLNLAPGLVNVTDVLKVLVEVINIEEATVMAPSKGDKPAIFKEFKRILSSGTDFNEIGRFEFYDKCVSNQDLCLVIVTGEQRIYANILLTIGVVK</sequence>